<feature type="domain" description="Alkaline proteinase inhibitor/ Outer membrane lipoprotein Omp19" evidence="10">
    <location>
        <begin position="97"/>
        <end position="187"/>
    </location>
</feature>
<dbReference type="Gene3D" id="2.40.128.10">
    <property type="match status" value="1"/>
</dbReference>
<sequence>MSVNNIGGEDMRVFHAAAGLVIVLALAGCQRSFGGFGSQDISPAPAPLQAQPVPSVSSSQLPDPSTSTAQFPAAPSGAAAGAPGGTDVAAATNALDVTKESMVGSWRVSSAGSSCDMFLTLTNLGSGSRGGTRGCAGELTTMGSWEVSGKQVVLKDRNGSAIARLYKTADTRFDGSTNGGQPVSLSR</sequence>
<evidence type="ECO:0000256" key="8">
    <source>
        <dbReference type="PIRNR" id="PIRNR034005"/>
    </source>
</evidence>
<dbReference type="EMBL" id="JAGILA010000006">
    <property type="protein sequence ID" value="MBP2237620.1"/>
    <property type="molecule type" value="Genomic_DNA"/>
</dbReference>
<keyword evidence="4 8" id="KW-0472">Membrane</keyword>
<dbReference type="PIRSF" id="PIRSF034005">
    <property type="entry name" value="OM_lipoprot_Omp19_bac"/>
    <property type="match status" value="1"/>
</dbReference>
<keyword evidence="5" id="KW-0564">Palmitate</keyword>
<evidence type="ECO:0000256" key="1">
    <source>
        <dbReference type="ARBA" id="ARBA00004459"/>
    </source>
</evidence>
<evidence type="ECO:0000256" key="9">
    <source>
        <dbReference type="SAM" id="MobiDB-lite"/>
    </source>
</evidence>
<protein>
    <recommendedName>
        <fullName evidence="8">Outer membrane lipoprotein omp19</fullName>
    </recommendedName>
</protein>
<evidence type="ECO:0000256" key="4">
    <source>
        <dbReference type="ARBA" id="ARBA00023136"/>
    </source>
</evidence>
<keyword evidence="3" id="KW-0732">Signal</keyword>
<gene>
    <name evidence="11" type="ORF">J2Z31_004143</name>
</gene>
<proteinExistence type="inferred from homology"/>
<dbReference type="Pfam" id="PF02974">
    <property type="entry name" value="Inh"/>
    <property type="match status" value="1"/>
</dbReference>
<dbReference type="Proteomes" id="UP000730739">
    <property type="component" value="Unassembled WGS sequence"/>
</dbReference>
<evidence type="ECO:0000256" key="7">
    <source>
        <dbReference type="ARBA" id="ARBA00023288"/>
    </source>
</evidence>
<evidence type="ECO:0000256" key="5">
    <source>
        <dbReference type="ARBA" id="ARBA00023139"/>
    </source>
</evidence>
<feature type="region of interest" description="Disordered" evidence="9">
    <location>
        <begin position="44"/>
        <end position="85"/>
    </location>
</feature>
<keyword evidence="12" id="KW-1185">Reference proteome</keyword>
<dbReference type="InterPro" id="IPR010571">
    <property type="entry name" value="OM_lipoprot_Omp19_bac"/>
</dbReference>
<comment type="caution">
    <text evidence="11">The sequence shown here is derived from an EMBL/GenBank/DDBJ whole genome shotgun (WGS) entry which is preliminary data.</text>
</comment>
<keyword evidence="7" id="KW-0449">Lipoprotein</keyword>
<evidence type="ECO:0000313" key="12">
    <source>
        <dbReference type="Proteomes" id="UP000730739"/>
    </source>
</evidence>
<dbReference type="InterPro" id="IPR016085">
    <property type="entry name" value="Protease_inh_B-barrel_dom"/>
</dbReference>
<dbReference type="InterPro" id="IPR021140">
    <property type="entry name" value="Inh/Omp19"/>
</dbReference>
<evidence type="ECO:0000313" key="11">
    <source>
        <dbReference type="EMBL" id="MBP2237620.1"/>
    </source>
</evidence>
<evidence type="ECO:0000259" key="10">
    <source>
        <dbReference type="Pfam" id="PF02974"/>
    </source>
</evidence>
<feature type="compositionally biased region" description="Low complexity" evidence="9">
    <location>
        <begin position="47"/>
        <end position="85"/>
    </location>
</feature>
<evidence type="ECO:0000256" key="6">
    <source>
        <dbReference type="ARBA" id="ARBA00023237"/>
    </source>
</evidence>
<evidence type="ECO:0000256" key="3">
    <source>
        <dbReference type="ARBA" id="ARBA00022729"/>
    </source>
</evidence>
<reference evidence="11 12" key="1">
    <citation type="submission" date="2021-03" db="EMBL/GenBank/DDBJ databases">
        <title>Genomic Encyclopedia of Type Strains, Phase IV (KMG-IV): sequencing the most valuable type-strain genomes for metagenomic binning, comparative biology and taxonomic classification.</title>
        <authorList>
            <person name="Goeker M."/>
        </authorList>
    </citation>
    <scope>NUCLEOTIDE SEQUENCE [LARGE SCALE GENOMIC DNA]</scope>
    <source>
        <strain evidence="11 12">DSM 13372</strain>
    </source>
</reference>
<comment type="similarity">
    <text evidence="2 8">Belongs to the rhizobiaceae omp19 lipoprotein family.</text>
</comment>
<organism evidence="11 12">
    <name type="scientific">Sinorhizobium kostiense</name>
    <dbReference type="NCBI Taxonomy" id="76747"/>
    <lineage>
        <taxon>Bacteria</taxon>
        <taxon>Pseudomonadati</taxon>
        <taxon>Pseudomonadota</taxon>
        <taxon>Alphaproteobacteria</taxon>
        <taxon>Hyphomicrobiales</taxon>
        <taxon>Rhizobiaceae</taxon>
        <taxon>Sinorhizobium/Ensifer group</taxon>
        <taxon>Sinorhizobium</taxon>
    </lineage>
</organism>
<accession>A0ABS4R439</accession>
<name>A0ABS4R439_9HYPH</name>
<keyword evidence="6 8" id="KW-0998">Cell outer membrane</keyword>
<comment type="subcellular location">
    <subcellularLocation>
        <location evidence="1">Cell outer membrane</location>
        <topology evidence="1">Lipid-anchor</topology>
    </subcellularLocation>
</comment>
<evidence type="ECO:0000256" key="2">
    <source>
        <dbReference type="ARBA" id="ARBA00007138"/>
    </source>
</evidence>
<dbReference type="SUPFAM" id="SSF50882">
    <property type="entry name" value="beta-Barrel protease inhibitors"/>
    <property type="match status" value="1"/>
</dbReference>